<feature type="compositionally biased region" description="Basic and acidic residues" evidence="1">
    <location>
        <begin position="1"/>
        <end position="18"/>
    </location>
</feature>
<dbReference type="Proteomes" id="UP001279410">
    <property type="component" value="Unassembled WGS sequence"/>
</dbReference>
<organism evidence="2 3">
    <name type="scientific">Lates japonicus</name>
    <name type="common">Japanese lates</name>
    <dbReference type="NCBI Taxonomy" id="270547"/>
    <lineage>
        <taxon>Eukaryota</taxon>
        <taxon>Metazoa</taxon>
        <taxon>Chordata</taxon>
        <taxon>Craniata</taxon>
        <taxon>Vertebrata</taxon>
        <taxon>Euteleostomi</taxon>
        <taxon>Actinopterygii</taxon>
        <taxon>Neopterygii</taxon>
        <taxon>Teleostei</taxon>
        <taxon>Neoteleostei</taxon>
        <taxon>Acanthomorphata</taxon>
        <taxon>Carangaria</taxon>
        <taxon>Carangaria incertae sedis</taxon>
        <taxon>Centropomidae</taxon>
        <taxon>Lates</taxon>
    </lineage>
</organism>
<feature type="region of interest" description="Disordered" evidence="1">
    <location>
        <begin position="1"/>
        <end position="30"/>
    </location>
</feature>
<evidence type="ECO:0000313" key="3">
    <source>
        <dbReference type="Proteomes" id="UP001279410"/>
    </source>
</evidence>
<proteinExistence type="predicted"/>
<dbReference type="AlphaFoldDB" id="A0AAD3R5R2"/>
<evidence type="ECO:0000313" key="2">
    <source>
        <dbReference type="EMBL" id="GLD55950.1"/>
    </source>
</evidence>
<reference evidence="2" key="1">
    <citation type="submission" date="2022-08" db="EMBL/GenBank/DDBJ databases">
        <title>Genome sequencing of akame (Lates japonicus).</title>
        <authorList>
            <person name="Hashiguchi Y."/>
            <person name="Takahashi H."/>
        </authorList>
    </citation>
    <scope>NUCLEOTIDE SEQUENCE</scope>
    <source>
        <strain evidence="2">Kochi</strain>
    </source>
</reference>
<sequence>MGRTPHRDQKEEKKERRSSITAGSALDKSNEPFSWEDYLRETSSIAASPNCFKQGGWDLRTSLSVRLWWAWVLVSF</sequence>
<dbReference type="EMBL" id="BRZM01000022">
    <property type="protein sequence ID" value="GLD55950.1"/>
    <property type="molecule type" value="Genomic_DNA"/>
</dbReference>
<name>A0AAD3R5R2_LATJO</name>
<gene>
    <name evidence="2" type="ORF">AKAME5_000836500</name>
</gene>
<keyword evidence="3" id="KW-1185">Reference proteome</keyword>
<protein>
    <submittedName>
        <fullName evidence="2">Polycomb protein SCMH1-like isoform X1</fullName>
    </submittedName>
</protein>
<evidence type="ECO:0000256" key="1">
    <source>
        <dbReference type="SAM" id="MobiDB-lite"/>
    </source>
</evidence>
<accession>A0AAD3R5R2</accession>
<comment type="caution">
    <text evidence="2">The sequence shown here is derived from an EMBL/GenBank/DDBJ whole genome shotgun (WGS) entry which is preliminary data.</text>
</comment>